<organism evidence="6 7">
    <name type="scientific">Klenkia marina</name>
    <dbReference type="NCBI Taxonomy" id="1960309"/>
    <lineage>
        <taxon>Bacteria</taxon>
        <taxon>Bacillati</taxon>
        <taxon>Actinomycetota</taxon>
        <taxon>Actinomycetes</taxon>
        <taxon>Geodermatophilales</taxon>
        <taxon>Geodermatophilaceae</taxon>
        <taxon>Klenkia</taxon>
    </lineage>
</organism>
<dbReference type="InterPro" id="IPR036397">
    <property type="entry name" value="RNaseH_sf"/>
</dbReference>
<proteinExistence type="predicted"/>
<evidence type="ECO:0000256" key="1">
    <source>
        <dbReference type="PIRSR" id="PIRSR036922-1"/>
    </source>
</evidence>
<dbReference type="PIRSF" id="PIRSF036922">
    <property type="entry name" value="RNaseH_PGAM"/>
    <property type="match status" value="1"/>
</dbReference>
<feature type="active site" description="Proton donor/acceptor; for phosphatase activity" evidence="1">
    <location>
        <position position="246"/>
    </location>
</feature>
<evidence type="ECO:0000313" key="7">
    <source>
        <dbReference type="Proteomes" id="UP000198981"/>
    </source>
</evidence>
<dbReference type="PANTHER" id="PTHR48100">
    <property type="entry name" value="BROAD-SPECIFICITY PHOSPHATASE YOR283W-RELATED"/>
    <property type="match status" value="1"/>
</dbReference>
<reference evidence="7" key="1">
    <citation type="submission" date="2016-10" db="EMBL/GenBank/DDBJ databases">
        <authorList>
            <person name="Varghese N."/>
            <person name="Submissions S."/>
        </authorList>
    </citation>
    <scope>NUCLEOTIDE SEQUENCE [LARGE SCALE GENOMIC DNA]</scope>
    <source>
        <strain evidence="7">DSM 45722</strain>
    </source>
</reference>
<dbReference type="PROSITE" id="PS50879">
    <property type="entry name" value="RNASE_H_1"/>
    <property type="match status" value="1"/>
</dbReference>
<feature type="region of interest" description="Disordered" evidence="4">
    <location>
        <begin position="1"/>
        <end position="22"/>
    </location>
</feature>
<dbReference type="InterPro" id="IPR029033">
    <property type="entry name" value="His_PPase_superfam"/>
</dbReference>
<dbReference type="STRING" id="1960309.SAMN03159343_2198"/>
<name>A0A1G4Y7T1_9ACTN</name>
<keyword evidence="7" id="KW-1185">Reference proteome</keyword>
<protein>
    <submittedName>
        <fullName evidence="6">Probable phosphoglycerate mutase</fullName>
    </submittedName>
</protein>
<dbReference type="OrthoDB" id="5296884at2"/>
<evidence type="ECO:0000313" key="6">
    <source>
        <dbReference type="EMBL" id="SCX49460.1"/>
    </source>
</evidence>
<dbReference type="Gene3D" id="3.40.50.1240">
    <property type="entry name" value="Phosphoglycerate mutase-like"/>
    <property type="match status" value="1"/>
</dbReference>
<dbReference type="GO" id="GO:0005737">
    <property type="term" value="C:cytoplasm"/>
    <property type="evidence" value="ECO:0007669"/>
    <property type="project" value="TreeGrafter"/>
</dbReference>
<sequence length="365" mass="38587">MTRRLVVEADGGSRGNPGPAGYGALVRDADTGALLAERAASVGRATNNVAEYGGLVAGLEAALSIDPEASVEVRMDSKLVVEQMSGRWQIKHPDMRALAVRARAIAQQLGQVRYTWIPRAQNSAADALANSAMDGKPVHRDAGPAPVEIEEAAPEPATEPAPVVSTRTLLLRHGRTAHTPERRFSGSSDLDLSDLGRADAAAAARALVGRGIEVIVSSPLKRCRQTAGEVAEALDLSIEVDRDLRELDFGAWEGMSAAEAVAANPLAFRRWRSALDVRPPGGESIADVSQRVAAARARILERHAGRTVLVVTHVTPIKLMLAAGLGVGDEIVHRVFLEAASLSEVVWSTDGTSSVRLVNDTSHLG</sequence>
<dbReference type="GO" id="GO:0003676">
    <property type="term" value="F:nucleic acid binding"/>
    <property type="evidence" value="ECO:0007669"/>
    <property type="project" value="InterPro"/>
</dbReference>
<dbReference type="SUPFAM" id="SSF53098">
    <property type="entry name" value="Ribonuclease H-like"/>
    <property type="match status" value="1"/>
</dbReference>
<dbReference type="EMBL" id="FMUH01000003">
    <property type="protein sequence ID" value="SCX49460.1"/>
    <property type="molecule type" value="Genomic_DNA"/>
</dbReference>
<feature type="compositionally biased region" description="Gly residues" evidence="4">
    <location>
        <begin position="12"/>
        <end position="21"/>
    </location>
</feature>
<dbReference type="CDD" id="cd07067">
    <property type="entry name" value="HP_PGM_like"/>
    <property type="match status" value="1"/>
</dbReference>
<dbReference type="Gene3D" id="3.30.420.10">
    <property type="entry name" value="Ribonuclease H-like superfamily/Ribonuclease H"/>
    <property type="match status" value="1"/>
</dbReference>
<feature type="binding site" evidence="3">
    <location>
        <position position="222"/>
    </location>
    <ligand>
        <name>substrate</name>
    </ligand>
</feature>
<evidence type="ECO:0000256" key="4">
    <source>
        <dbReference type="SAM" id="MobiDB-lite"/>
    </source>
</evidence>
<dbReference type="RefSeq" id="WP_092803787.1">
    <property type="nucleotide sequence ID" value="NZ_FMUH01000003.1"/>
</dbReference>
<dbReference type="InterPro" id="IPR050275">
    <property type="entry name" value="PGM_Phosphatase"/>
</dbReference>
<feature type="active site" description="Proton donor/acceptor" evidence="2">
    <location>
        <position position="246"/>
    </location>
</feature>
<dbReference type="SUPFAM" id="SSF53254">
    <property type="entry name" value="Phosphoglycerate mutase-like"/>
    <property type="match status" value="1"/>
</dbReference>
<dbReference type="Pfam" id="PF00300">
    <property type="entry name" value="His_Phos_1"/>
    <property type="match status" value="1"/>
</dbReference>
<dbReference type="Proteomes" id="UP000198981">
    <property type="component" value="Unassembled WGS sequence"/>
</dbReference>
<dbReference type="InterPro" id="IPR013078">
    <property type="entry name" value="His_Pase_superF_clade-1"/>
</dbReference>
<dbReference type="InterPro" id="IPR012337">
    <property type="entry name" value="RNaseH-like_sf"/>
</dbReference>
<dbReference type="SMART" id="SM00855">
    <property type="entry name" value="PGAM"/>
    <property type="match status" value="1"/>
</dbReference>
<dbReference type="GO" id="GO:0016791">
    <property type="term" value="F:phosphatase activity"/>
    <property type="evidence" value="ECO:0007669"/>
    <property type="project" value="TreeGrafter"/>
</dbReference>
<dbReference type="Pfam" id="PF13456">
    <property type="entry name" value="RVT_3"/>
    <property type="match status" value="1"/>
</dbReference>
<dbReference type="InterPro" id="IPR014636">
    <property type="entry name" value="RNaseH/PGlycerate_mutase"/>
</dbReference>
<dbReference type="CDD" id="cd09279">
    <property type="entry name" value="RNase_HI_like"/>
    <property type="match status" value="1"/>
</dbReference>
<dbReference type="NCBIfam" id="NF005567">
    <property type="entry name" value="PRK07238.1"/>
    <property type="match status" value="1"/>
</dbReference>
<dbReference type="InterPro" id="IPR002156">
    <property type="entry name" value="RNaseH_domain"/>
</dbReference>
<evidence type="ECO:0000256" key="3">
    <source>
        <dbReference type="PIRSR" id="PIRSR613078-2"/>
    </source>
</evidence>
<dbReference type="AlphaFoldDB" id="A0A1G4Y7T1"/>
<dbReference type="PANTHER" id="PTHR48100:SF62">
    <property type="entry name" value="GLUCOSYL-3-PHOSPHOGLYCERATE PHOSPHATASE"/>
    <property type="match status" value="1"/>
</dbReference>
<accession>A0A1G4Y7T1</accession>
<feature type="domain" description="RNase H type-1" evidence="5">
    <location>
        <begin position="1"/>
        <end position="134"/>
    </location>
</feature>
<dbReference type="GO" id="GO:0004523">
    <property type="term" value="F:RNA-DNA hybrid ribonuclease activity"/>
    <property type="evidence" value="ECO:0007669"/>
    <property type="project" value="InterPro"/>
</dbReference>
<evidence type="ECO:0000259" key="5">
    <source>
        <dbReference type="PROSITE" id="PS50879"/>
    </source>
</evidence>
<feature type="active site" description="Tele-phosphohistidine intermediate" evidence="1">
    <location>
        <position position="173"/>
    </location>
</feature>
<evidence type="ECO:0000256" key="2">
    <source>
        <dbReference type="PIRSR" id="PIRSR613078-1"/>
    </source>
</evidence>
<gene>
    <name evidence="6" type="ORF">SAMN03159343_2198</name>
</gene>